<accession>A0A3N4HLS4</accession>
<keyword evidence="2" id="KW-1185">Reference proteome</keyword>
<proteinExistence type="predicted"/>
<sequence length="65" mass="7682">MSDDIQFPNYIHRNWVKCLLSTLGRLCIVFNLWPYVKVLIAYFSYPENDSRKNPETGQSARKSEQ</sequence>
<name>A0A3N4HLS4_ASCIM</name>
<gene>
    <name evidence="1" type="ORF">BJ508DRAFT_29806</name>
</gene>
<dbReference type="AlphaFoldDB" id="A0A3N4HLS4"/>
<organism evidence="1 2">
    <name type="scientific">Ascobolus immersus RN42</name>
    <dbReference type="NCBI Taxonomy" id="1160509"/>
    <lineage>
        <taxon>Eukaryota</taxon>
        <taxon>Fungi</taxon>
        <taxon>Dikarya</taxon>
        <taxon>Ascomycota</taxon>
        <taxon>Pezizomycotina</taxon>
        <taxon>Pezizomycetes</taxon>
        <taxon>Pezizales</taxon>
        <taxon>Ascobolaceae</taxon>
        <taxon>Ascobolus</taxon>
    </lineage>
</organism>
<reference evidence="1 2" key="1">
    <citation type="journal article" date="2018" name="Nat. Ecol. Evol.">
        <title>Pezizomycetes genomes reveal the molecular basis of ectomycorrhizal truffle lifestyle.</title>
        <authorList>
            <person name="Murat C."/>
            <person name="Payen T."/>
            <person name="Noel B."/>
            <person name="Kuo A."/>
            <person name="Morin E."/>
            <person name="Chen J."/>
            <person name="Kohler A."/>
            <person name="Krizsan K."/>
            <person name="Balestrini R."/>
            <person name="Da Silva C."/>
            <person name="Montanini B."/>
            <person name="Hainaut M."/>
            <person name="Levati E."/>
            <person name="Barry K.W."/>
            <person name="Belfiori B."/>
            <person name="Cichocki N."/>
            <person name="Clum A."/>
            <person name="Dockter R.B."/>
            <person name="Fauchery L."/>
            <person name="Guy J."/>
            <person name="Iotti M."/>
            <person name="Le Tacon F."/>
            <person name="Lindquist E.A."/>
            <person name="Lipzen A."/>
            <person name="Malagnac F."/>
            <person name="Mello A."/>
            <person name="Molinier V."/>
            <person name="Miyauchi S."/>
            <person name="Poulain J."/>
            <person name="Riccioni C."/>
            <person name="Rubini A."/>
            <person name="Sitrit Y."/>
            <person name="Splivallo R."/>
            <person name="Traeger S."/>
            <person name="Wang M."/>
            <person name="Zifcakova L."/>
            <person name="Wipf D."/>
            <person name="Zambonelli A."/>
            <person name="Paolocci F."/>
            <person name="Nowrousian M."/>
            <person name="Ottonello S."/>
            <person name="Baldrian P."/>
            <person name="Spatafora J.W."/>
            <person name="Henrissat B."/>
            <person name="Nagy L.G."/>
            <person name="Aury J.M."/>
            <person name="Wincker P."/>
            <person name="Grigoriev I.V."/>
            <person name="Bonfante P."/>
            <person name="Martin F.M."/>
        </authorList>
    </citation>
    <scope>NUCLEOTIDE SEQUENCE [LARGE SCALE GENOMIC DNA]</scope>
    <source>
        <strain evidence="1 2">RN42</strain>
    </source>
</reference>
<dbReference type="EMBL" id="ML119780">
    <property type="protein sequence ID" value="RPA74782.1"/>
    <property type="molecule type" value="Genomic_DNA"/>
</dbReference>
<evidence type="ECO:0000313" key="1">
    <source>
        <dbReference type="EMBL" id="RPA74782.1"/>
    </source>
</evidence>
<evidence type="ECO:0000313" key="2">
    <source>
        <dbReference type="Proteomes" id="UP000275078"/>
    </source>
</evidence>
<dbReference type="Proteomes" id="UP000275078">
    <property type="component" value="Unassembled WGS sequence"/>
</dbReference>
<protein>
    <submittedName>
        <fullName evidence="1">Uncharacterized protein</fullName>
    </submittedName>
</protein>